<feature type="compositionally biased region" description="Basic and acidic residues" evidence="1">
    <location>
        <begin position="113"/>
        <end position="123"/>
    </location>
</feature>
<feature type="region of interest" description="Disordered" evidence="1">
    <location>
        <begin position="53"/>
        <end position="82"/>
    </location>
</feature>
<name>A0AAV7QME6_PLEWA</name>
<comment type="caution">
    <text evidence="2">The sequence shown here is derived from an EMBL/GenBank/DDBJ whole genome shotgun (WGS) entry which is preliminary data.</text>
</comment>
<evidence type="ECO:0000313" key="2">
    <source>
        <dbReference type="EMBL" id="KAJ1141711.1"/>
    </source>
</evidence>
<proteinExistence type="predicted"/>
<keyword evidence="3" id="KW-1185">Reference proteome</keyword>
<feature type="region of interest" description="Disordered" evidence="1">
    <location>
        <begin position="12"/>
        <end position="39"/>
    </location>
</feature>
<evidence type="ECO:0000256" key="1">
    <source>
        <dbReference type="SAM" id="MobiDB-lite"/>
    </source>
</evidence>
<organism evidence="2 3">
    <name type="scientific">Pleurodeles waltl</name>
    <name type="common">Iberian ribbed newt</name>
    <dbReference type="NCBI Taxonomy" id="8319"/>
    <lineage>
        <taxon>Eukaryota</taxon>
        <taxon>Metazoa</taxon>
        <taxon>Chordata</taxon>
        <taxon>Craniata</taxon>
        <taxon>Vertebrata</taxon>
        <taxon>Euteleostomi</taxon>
        <taxon>Amphibia</taxon>
        <taxon>Batrachia</taxon>
        <taxon>Caudata</taxon>
        <taxon>Salamandroidea</taxon>
        <taxon>Salamandridae</taxon>
        <taxon>Pleurodelinae</taxon>
        <taxon>Pleurodeles</taxon>
    </lineage>
</organism>
<dbReference type="Proteomes" id="UP001066276">
    <property type="component" value="Chromosome 6"/>
</dbReference>
<dbReference type="EMBL" id="JANPWB010000010">
    <property type="protein sequence ID" value="KAJ1141711.1"/>
    <property type="molecule type" value="Genomic_DNA"/>
</dbReference>
<feature type="region of interest" description="Disordered" evidence="1">
    <location>
        <begin position="103"/>
        <end position="166"/>
    </location>
</feature>
<protein>
    <submittedName>
        <fullName evidence="2">Uncharacterized protein</fullName>
    </submittedName>
</protein>
<dbReference type="AlphaFoldDB" id="A0AAV7QME6"/>
<gene>
    <name evidence="2" type="ORF">NDU88_008039</name>
</gene>
<accession>A0AAV7QME6</accession>
<reference evidence="2" key="1">
    <citation type="journal article" date="2022" name="bioRxiv">
        <title>Sequencing and chromosome-scale assembly of the giantPleurodeles waltlgenome.</title>
        <authorList>
            <person name="Brown T."/>
            <person name="Elewa A."/>
            <person name="Iarovenko S."/>
            <person name="Subramanian E."/>
            <person name="Araus A.J."/>
            <person name="Petzold A."/>
            <person name="Susuki M."/>
            <person name="Suzuki K.-i.T."/>
            <person name="Hayashi T."/>
            <person name="Toyoda A."/>
            <person name="Oliveira C."/>
            <person name="Osipova E."/>
            <person name="Leigh N.D."/>
            <person name="Simon A."/>
            <person name="Yun M.H."/>
        </authorList>
    </citation>
    <scope>NUCLEOTIDE SEQUENCE</scope>
    <source>
        <strain evidence="2">20211129_DDA</strain>
        <tissue evidence="2">Liver</tissue>
    </source>
</reference>
<evidence type="ECO:0000313" key="3">
    <source>
        <dbReference type="Proteomes" id="UP001066276"/>
    </source>
</evidence>
<sequence>MCIHSAFFPSPGVSHISGRGPSHQYEGHDIGGHGQATKHGRRELLELCAAFGSSGTSRGDRGGTSLPDQPSWSPGDSEAHSNRERTFGDLAAELCRGRATRAHGLGHGAVRPRGGERPKRLEPRVWAGASRGGPRLPASPGDAPAYRRSRPEGGGGMPPGGKTREVGVQPTQVLFWGWWWARAVPAGPVVNQWGSGDLSPCSWLRESRRGRCPLDN</sequence>